<proteinExistence type="predicted"/>
<accession>A0ABU4UGZ3</accession>
<evidence type="ECO:0000313" key="2">
    <source>
        <dbReference type="Proteomes" id="UP001284537"/>
    </source>
</evidence>
<dbReference type="EMBL" id="JAXARY010000014">
    <property type="protein sequence ID" value="MDX8128750.1"/>
    <property type="molecule type" value="Genomic_DNA"/>
</dbReference>
<keyword evidence="2" id="KW-1185">Reference proteome</keyword>
<protein>
    <submittedName>
        <fullName evidence="1">Uncharacterized protein</fullName>
    </submittedName>
</protein>
<dbReference type="RefSeq" id="WP_319962188.1">
    <property type="nucleotide sequence ID" value="NZ_JAXARY010000014.1"/>
</dbReference>
<dbReference type="Proteomes" id="UP001284537">
    <property type="component" value="Unassembled WGS sequence"/>
</dbReference>
<name>A0ABU4UGZ3_9GAMM</name>
<organism evidence="1 2">
    <name type="scientific">Methylomonas defluvii</name>
    <dbReference type="NCBI Taxonomy" id="3045149"/>
    <lineage>
        <taxon>Bacteria</taxon>
        <taxon>Pseudomonadati</taxon>
        <taxon>Pseudomonadota</taxon>
        <taxon>Gammaproteobacteria</taxon>
        <taxon>Methylococcales</taxon>
        <taxon>Methylococcaceae</taxon>
        <taxon>Methylomonas</taxon>
    </lineage>
</organism>
<reference evidence="1 2" key="1">
    <citation type="submission" date="2023-11" db="EMBL/GenBank/DDBJ databases">
        <authorList>
            <person name="Ouyang M.-Y."/>
        </authorList>
    </citation>
    <scope>NUCLEOTIDE SEQUENCE [LARGE SCALE GENOMIC DNA]</scope>
    <source>
        <strain evidence="1 2">OY6</strain>
    </source>
</reference>
<evidence type="ECO:0000313" key="1">
    <source>
        <dbReference type="EMBL" id="MDX8128750.1"/>
    </source>
</evidence>
<gene>
    <name evidence="1" type="ORF">QLH52_15750</name>
</gene>
<comment type="caution">
    <text evidence="1">The sequence shown here is derived from an EMBL/GenBank/DDBJ whole genome shotgun (WGS) entry which is preliminary data.</text>
</comment>
<sequence length="331" mass="38806">MKTKKNICPIKSLRVRAWYEGIKQRSNCTNPHQIEKLIENKIPTPLHPDTPLRNKWRRYRLGIEVPRQKFVQNVDVVFPGSAREFNHPLWEILLRGDQVISDIDNWMEKLEPKVQFAVFGQSYEVFPVKSRQPFSSKIGRELVKLGNIDALAAILLYWIESKQLGQVNNTQNQAQYMYRLLLMLGLELKERNLAEDLFDLILERVFDRTNWGTNLEFGINYSHYRRAFNLLNVMLYKFPELKAFSSRKTCSSAMHLLLEGKRGLSISCGLDVVLTPNWQFGPPTEGEWNSWVRHYKEWLWGWTHLNRTTIGYYGEDDIWKSLGLNSLSSRG</sequence>